<feature type="compositionally biased region" description="Polar residues" evidence="1">
    <location>
        <begin position="284"/>
        <end position="293"/>
    </location>
</feature>
<dbReference type="Proteomes" id="UP001235874">
    <property type="component" value="Chromosome"/>
</dbReference>
<feature type="region of interest" description="Disordered" evidence="1">
    <location>
        <begin position="117"/>
        <end position="146"/>
    </location>
</feature>
<feature type="region of interest" description="Disordered" evidence="1">
    <location>
        <begin position="216"/>
        <end position="303"/>
    </location>
</feature>
<gene>
    <name evidence="2" type="ORF">Q3V37_18835</name>
</gene>
<feature type="compositionally biased region" description="Low complexity" evidence="1">
    <location>
        <begin position="128"/>
        <end position="146"/>
    </location>
</feature>
<accession>A0AAJ6HR22</accession>
<evidence type="ECO:0000313" key="2">
    <source>
        <dbReference type="EMBL" id="WLS43458.1"/>
    </source>
</evidence>
<feature type="compositionally biased region" description="Low complexity" evidence="1">
    <location>
        <begin position="248"/>
        <end position="275"/>
    </location>
</feature>
<name>A0AAJ6HR22_9ACTN</name>
<dbReference type="EMBL" id="CP130472">
    <property type="protein sequence ID" value="WLS43458.1"/>
    <property type="molecule type" value="Genomic_DNA"/>
</dbReference>
<proteinExistence type="predicted"/>
<dbReference type="KEGG" id="mprn:Q3V37_18835"/>
<protein>
    <submittedName>
        <fullName evidence="2">Uncharacterized protein</fullName>
    </submittedName>
</protein>
<dbReference type="AlphaFoldDB" id="A0AAJ6HR22"/>
<sequence length="303" mass="32606">MPEQKRATNPHVERLALKIVEQDLNRIAREAHARSPHLADKWSDARIFVDDKQRKLDRGGPLPPGGGRRRDREPAPDDDLDPSQAQWQPEPAHHQGVESSFGRLIRELWQLIDGSSADRTATQPAWQGPPQATPGAWQAAPGPWQAAPAPVPTATPYGLPLHDSPIGGQLTSELDEAVLRSQLTEAVDSMLKESPALRELYDRVDLPTVSQLLKGRADGVEATPERAETGLDRSPAEPTVADMAALTSPSLGRSHSSRSGSEVSVASVASLRSSPDITRATPAVSPSSRQPSIATPGRRLARG</sequence>
<feature type="compositionally biased region" description="Basic and acidic residues" evidence="1">
    <location>
        <begin position="216"/>
        <end position="235"/>
    </location>
</feature>
<evidence type="ECO:0000256" key="1">
    <source>
        <dbReference type="SAM" id="MobiDB-lite"/>
    </source>
</evidence>
<dbReference type="RefSeq" id="WP_306270935.1">
    <property type="nucleotide sequence ID" value="NZ_CP130472.1"/>
</dbReference>
<reference evidence="2 3" key="1">
    <citation type="submission" date="2023-07" db="EMBL/GenBank/DDBJ databases">
        <title>Micromonospora profundi TRM 95458 converts glycerol to a new osmotic compound.</title>
        <authorList>
            <person name="Lu D."/>
        </authorList>
    </citation>
    <scope>NUCLEOTIDE SEQUENCE [LARGE SCALE GENOMIC DNA]</scope>
    <source>
        <strain evidence="2 3">TRM95458</strain>
    </source>
</reference>
<organism evidence="2 3">
    <name type="scientific">Micromonospora profundi</name>
    <dbReference type="NCBI Taxonomy" id="1420889"/>
    <lineage>
        <taxon>Bacteria</taxon>
        <taxon>Bacillati</taxon>
        <taxon>Actinomycetota</taxon>
        <taxon>Actinomycetes</taxon>
        <taxon>Micromonosporales</taxon>
        <taxon>Micromonosporaceae</taxon>
        <taxon>Micromonospora</taxon>
    </lineage>
</organism>
<evidence type="ECO:0000313" key="3">
    <source>
        <dbReference type="Proteomes" id="UP001235874"/>
    </source>
</evidence>
<feature type="region of interest" description="Disordered" evidence="1">
    <location>
        <begin position="30"/>
        <end position="98"/>
    </location>
</feature>
<keyword evidence="3" id="KW-1185">Reference proteome</keyword>
<feature type="compositionally biased region" description="Basic and acidic residues" evidence="1">
    <location>
        <begin position="30"/>
        <end position="58"/>
    </location>
</feature>